<gene>
    <name evidence="4" type="primary">tagD_1</name>
    <name evidence="11" type="ORF">DW782_19895</name>
    <name evidence="4" type="ORF">ERS852380_00481</name>
    <name evidence="12" type="ORF">FSA05_08930</name>
    <name evidence="8" type="ORF">GKD66_19850</name>
    <name evidence="7" type="ORF">GKD67_00865</name>
    <name evidence="9" type="ORF">GKD68_01365</name>
    <name evidence="10" type="ORF">GKD70_18525</name>
    <name evidence="5" type="ORF">LI194_16790</name>
    <name evidence="6" type="ORF">PN599_17480</name>
</gene>
<evidence type="ECO:0000313" key="5">
    <source>
        <dbReference type="EMBL" id="MCB6519447.1"/>
    </source>
</evidence>
<dbReference type="Proteomes" id="UP001198806">
    <property type="component" value="Unassembled WGS sequence"/>
</dbReference>
<dbReference type="OrthoDB" id="9795543at2"/>
<evidence type="ECO:0000313" key="14">
    <source>
        <dbReference type="Proteomes" id="UP000284660"/>
    </source>
</evidence>
<dbReference type="Proteomes" id="UP000441358">
    <property type="component" value="Unassembled WGS sequence"/>
</dbReference>
<reference evidence="11 14" key="2">
    <citation type="submission" date="2018-08" db="EMBL/GenBank/DDBJ databases">
        <title>A genome reference for cultivated species of the human gut microbiota.</title>
        <authorList>
            <person name="Zou Y."/>
            <person name="Xue W."/>
            <person name="Luo G."/>
        </authorList>
    </citation>
    <scope>NUCLEOTIDE SEQUENCE [LARGE SCALE GENOMIC DNA]</scope>
    <source>
        <strain evidence="11 14">AM30-4</strain>
    </source>
</reference>
<dbReference type="Proteomes" id="UP001210126">
    <property type="component" value="Unassembled WGS sequence"/>
</dbReference>
<name>A0A173XIM9_PARDI</name>
<protein>
    <submittedName>
        <fullName evidence="5">Adenylyltransferase/cytidyltransferase family protein</fullName>
    </submittedName>
    <submittedName>
        <fullName evidence="11">Glycerol-3-phosphate cytidylyltransferase</fullName>
        <ecNumber evidence="4">2.7.7.39</ecNumber>
    </submittedName>
</protein>
<dbReference type="AlphaFoldDB" id="A0A173XIM9"/>
<dbReference type="EMBL" id="QSJN01000019">
    <property type="protein sequence ID" value="RHD71165.1"/>
    <property type="molecule type" value="Genomic_DNA"/>
</dbReference>
<dbReference type="PANTHER" id="PTHR43793:SF1">
    <property type="entry name" value="FAD SYNTHASE"/>
    <property type="match status" value="1"/>
</dbReference>
<accession>A0A173XIM9</accession>
<dbReference type="Gene3D" id="3.40.50.620">
    <property type="entry name" value="HUPs"/>
    <property type="match status" value="1"/>
</dbReference>
<dbReference type="Proteomes" id="UP000432516">
    <property type="component" value="Unassembled WGS sequence"/>
</dbReference>
<organism evidence="11 14">
    <name type="scientific">Parabacteroides distasonis</name>
    <dbReference type="NCBI Taxonomy" id="823"/>
    <lineage>
        <taxon>Bacteria</taxon>
        <taxon>Pseudomonadati</taxon>
        <taxon>Bacteroidota</taxon>
        <taxon>Bacteroidia</taxon>
        <taxon>Bacteroidales</taxon>
        <taxon>Tannerellaceae</taxon>
        <taxon>Parabacteroides</taxon>
    </lineage>
</organism>
<dbReference type="EMBL" id="WKMO01000021">
    <property type="protein sequence ID" value="MSB75259.1"/>
    <property type="molecule type" value="Genomic_DNA"/>
</dbReference>
<dbReference type="EMBL" id="VOHW01000004">
    <property type="protein sequence ID" value="TWV62209.1"/>
    <property type="molecule type" value="Genomic_DNA"/>
</dbReference>
<dbReference type="EMBL" id="WKMC01000018">
    <property type="protein sequence ID" value="MRZ52431.1"/>
    <property type="molecule type" value="Genomic_DNA"/>
</dbReference>
<evidence type="ECO:0000313" key="7">
    <source>
        <dbReference type="EMBL" id="MRY91812.1"/>
    </source>
</evidence>
<evidence type="ECO:0000313" key="10">
    <source>
        <dbReference type="EMBL" id="MSB75259.1"/>
    </source>
</evidence>
<evidence type="ECO:0000313" key="12">
    <source>
        <dbReference type="EMBL" id="TWV62209.1"/>
    </source>
</evidence>
<evidence type="ECO:0000313" key="15">
    <source>
        <dbReference type="Proteomes" id="UP000315827"/>
    </source>
</evidence>
<dbReference type="Proteomes" id="UP000441609">
    <property type="component" value="Unassembled WGS sequence"/>
</dbReference>
<dbReference type="EMBL" id="JAJCNI010000024">
    <property type="protein sequence ID" value="MCB6519447.1"/>
    <property type="molecule type" value="Genomic_DNA"/>
</dbReference>
<evidence type="ECO:0000313" key="11">
    <source>
        <dbReference type="EMBL" id="RHD71165.1"/>
    </source>
</evidence>
<dbReference type="InterPro" id="IPR050385">
    <property type="entry name" value="Archaeal_FAD_synthase"/>
</dbReference>
<sequence>MCHENFIIGYTSGVFDMFHIGHLNILKRAKELCDFLIVGVSTDELVREYKHKSPIISYDNRKAIVEACKYVDKVVPQVNRDKMSAYHRLHFDVMFVGDDWKGNSLFQEVEAELNKNGAKVVYFPYTKGISSTILRDKLV</sequence>
<feature type="domain" description="Cytidyltransferase-like" evidence="3">
    <location>
        <begin position="11"/>
        <end position="136"/>
    </location>
</feature>
<proteinExistence type="predicted"/>
<reference evidence="16 17" key="3">
    <citation type="journal article" date="2019" name="Nat. Med.">
        <title>A library of human gut bacterial isolates paired with longitudinal multiomics data enables mechanistic microbiome research.</title>
        <authorList>
            <person name="Poyet M."/>
            <person name="Groussin M."/>
            <person name="Gibbons S.M."/>
            <person name="Avila-Pacheco J."/>
            <person name="Jiang X."/>
            <person name="Kearney S.M."/>
            <person name="Perrotta A.R."/>
            <person name="Berdy B."/>
            <person name="Zhao S."/>
            <person name="Lieberman T.D."/>
            <person name="Swanson P.K."/>
            <person name="Smith M."/>
            <person name="Roesemann S."/>
            <person name="Alexander J.E."/>
            <person name="Rich S.A."/>
            <person name="Livny J."/>
            <person name="Vlamakis H."/>
            <person name="Clish C."/>
            <person name="Bullock K."/>
            <person name="Deik A."/>
            <person name="Scott J."/>
            <person name="Pierce K.A."/>
            <person name="Xavier R.J."/>
            <person name="Alm E.J."/>
        </authorList>
    </citation>
    <scope>NUCLEOTIDE SEQUENCE [LARGE SCALE GENOMIC DNA]</scope>
    <source>
        <strain evidence="9 16">BIOML-A2</strain>
        <strain evidence="10 18">BIOML-A20</strain>
        <strain evidence="8 17">BIOML-A32</strain>
        <strain evidence="7 19">BIOML-A9</strain>
    </source>
</reference>
<evidence type="ECO:0000313" key="9">
    <source>
        <dbReference type="EMBL" id="MRZ53404.1"/>
    </source>
</evidence>
<comment type="caution">
    <text evidence="11">The sequence shown here is derived from an EMBL/GenBank/DDBJ whole genome shotgun (WGS) entry which is preliminary data.</text>
</comment>
<dbReference type="EMBL" id="WKMY01000001">
    <property type="protein sequence ID" value="MRY91812.1"/>
    <property type="molecule type" value="Genomic_DNA"/>
</dbReference>
<dbReference type="InterPro" id="IPR004821">
    <property type="entry name" value="Cyt_trans-like"/>
</dbReference>
<evidence type="ECO:0000259" key="3">
    <source>
        <dbReference type="Pfam" id="PF01467"/>
    </source>
</evidence>
<dbReference type="PANTHER" id="PTHR43793">
    <property type="entry name" value="FAD SYNTHASE"/>
    <property type="match status" value="1"/>
</dbReference>
<reference evidence="6" key="6">
    <citation type="submission" date="2023-01" db="EMBL/GenBank/DDBJ databases">
        <title>Human gut microbiome strain richness.</title>
        <authorList>
            <person name="Chen-Liaw A."/>
        </authorList>
    </citation>
    <scope>NUCLEOTIDE SEQUENCE</scope>
    <source>
        <strain evidence="6">RTP21484st1_E5_RTP21484_190118</strain>
    </source>
</reference>
<dbReference type="InterPro" id="IPR014729">
    <property type="entry name" value="Rossmann-like_a/b/a_fold"/>
</dbReference>
<evidence type="ECO:0000313" key="6">
    <source>
        <dbReference type="EMBL" id="MDB9006784.1"/>
    </source>
</evidence>
<evidence type="ECO:0000313" key="18">
    <source>
        <dbReference type="Proteomes" id="UP000441609"/>
    </source>
</evidence>
<dbReference type="RefSeq" id="WP_005856277.1">
    <property type="nucleotide sequence ID" value="NZ_BAABYH010000001.1"/>
</dbReference>
<evidence type="ECO:0000313" key="19">
    <source>
        <dbReference type="Proteomes" id="UP000461276"/>
    </source>
</evidence>
<reference evidence="5" key="5">
    <citation type="submission" date="2021-10" db="EMBL/GenBank/DDBJ databases">
        <title>Collection of gut derived symbiotic bacterial strains cultured from healthy donors.</title>
        <authorList>
            <person name="Lin H."/>
            <person name="Littmann E."/>
            <person name="Kohout C."/>
            <person name="Pamer E.G."/>
        </authorList>
    </citation>
    <scope>NUCLEOTIDE SEQUENCE</scope>
    <source>
        <strain evidence="5">DFI.2.94</strain>
    </source>
</reference>
<dbReference type="EC" id="2.7.7.39" evidence="4"/>
<reference evidence="12 15" key="4">
    <citation type="submission" date="2019-07" db="EMBL/GenBank/DDBJ databases">
        <title>Genome sequencing of Parabacteroides distasonis iSURF_7.</title>
        <authorList>
            <person name="Degefu H.N."/>
            <person name="Ruoff K.L."/>
            <person name="Price C.E."/>
            <person name="Valls R.A."/>
            <person name="O'Toole G.A."/>
        </authorList>
    </citation>
    <scope>NUCLEOTIDE SEQUENCE [LARGE SCALE GENOMIC DNA]</scope>
    <source>
        <strain evidence="12 15">CFPLTA003_1B</strain>
    </source>
</reference>
<dbReference type="EMBL" id="CYYK01000002">
    <property type="protein sequence ID" value="CUN51529.1"/>
    <property type="molecule type" value="Genomic_DNA"/>
</dbReference>
<dbReference type="Proteomes" id="UP000284660">
    <property type="component" value="Unassembled WGS sequence"/>
</dbReference>
<evidence type="ECO:0000256" key="1">
    <source>
        <dbReference type="ARBA" id="ARBA00022679"/>
    </source>
</evidence>
<evidence type="ECO:0000313" key="13">
    <source>
        <dbReference type="Proteomes" id="UP000095455"/>
    </source>
</evidence>
<dbReference type="EMBL" id="WKNE01000001">
    <property type="protein sequence ID" value="MRZ53404.1"/>
    <property type="molecule type" value="Genomic_DNA"/>
</dbReference>
<dbReference type="Proteomes" id="UP000095455">
    <property type="component" value="Unassembled WGS sequence"/>
</dbReference>
<evidence type="ECO:0000313" key="17">
    <source>
        <dbReference type="Proteomes" id="UP000441358"/>
    </source>
</evidence>
<evidence type="ECO:0000313" key="8">
    <source>
        <dbReference type="EMBL" id="MRZ52431.1"/>
    </source>
</evidence>
<evidence type="ECO:0000256" key="2">
    <source>
        <dbReference type="ARBA" id="ARBA00022695"/>
    </source>
</evidence>
<evidence type="ECO:0000313" key="4">
    <source>
        <dbReference type="EMBL" id="CUN51529.1"/>
    </source>
</evidence>
<dbReference type="GO" id="GO:0047348">
    <property type="term" value="F:glycerol-3-phosphate cytidylyltransferase activity"/>
    <property type="evidence" value="ECO:0007669"/>
    <property type="project" value="UniProtKB-EC"/>
</dbReference>
<dbReference type="EMBL" id="JAQMPJ010000021">
    <property type="protein sequence ID" value="MDB9006784.1"/>
    <property type="molecule type" value="Genomic_DNA"/>
</dbReference>
<evidence type="ECO:0000313" key="16">
    <source>
        <dbReference type="Proteomes" id="UP000432516"/>
    </source>
</evidence>
<reference evidence="4 13" key="1">
    <citation type="submission" date="2015-09" db="EMBL/GenBank/DDBJ databases">
        <authorList>
            <consortium name="Pathogen Informatics"/>
        </authorList>
    </citation>
    <scope>NUCLEOTIDE SEQUENCE [LARGE SCALE GENOMIC DNA]</scope>
    <source>
        <strain evidence="4 13">2789STDY5608822</strain>
    </source>
</reference>
<dbReference type="SUPFAM" id="SSF52374">
    <property type="entry name" value="Nucleotidylyl transferase"/>
    <property type="match status" value="1"/>
</dbReference>
<keyword evidence="1 11" id="KW-0808">Transferase</keyword>
<dbReference type="Proteomes" id="UP000461276">
    <property type="component" value="Unassembled WGS sequence"/>
</dbReference>
<dbReference type="Proteomes" id="UP000315827">
    <property type="component" value="Unassembled WGS sequence"/>
</dbReference>
<dbReference type="Pfam" id="PF01467">
    <property type="entry name" value="CTP_transf_like"/>
    <property type="match status" value="1"/>
</dbReference>
<keyword evidence="2 11" id="KW-0548">Nucleotidyltransferase</keyword>
<dbReference type="NCBIfam" id="TIGR00125">
    <property type="entry name" value="cyt_tran_rel"/>
    <property type="match status" value="1"/>
</dbReference>